<dbReference type="Gene3D" id="1.10.10.10">
    <property type="entry name" value="Winged helix-like DNA-binding domain superfamily/Winged helix DNA-binding domain"/>
    <property type="match status" value="1"/>
</dbReference>
<dbReference type="SMART" id="SM00345">
    <property type="entry name" value="HTH_GNTR"/>
    <property type="match status" value="1"/>
</dbReference>
<dbReference type="SUPFAM" id="SSF48008">
    <property type="entry name" value="GntR ligand-binding domain-like"/>
    <property type="match status" value="1"/>
</dbReference>
<dbReference type="GO" id="GO:0003677">
    <property type="term" value="F:DNA binding"/>
    <property type="evidence" value="ECO:0007669"/>
    <property type="project" value="UniProtKB-KW"/>
</dbReference>
<feature type="domain" description="HTH gntR-type" evidence="4">
    <location>
        <begin position="13"/>
        <end position="81"/>
    </location>
</feature>
<dbReference type="CDD" id="cd07377">
    <property type="entry name" value="WHTH_GntR"/>
    <property type="match status" value="1"/>
</dbReference>
<protein>
    <submittedName>
        <fullName evidence="5">FCD domain-containing protein</fullName>
    </submittedName>
</protein>
<dbReference type="Proteomes" id="UP001221217">
    <property type="component" value="Unassembled WGS sequence"/>
</dbReference>
<evidence type="ECO:0000313" key="6">
    <source>
        <dbReference type="Proteomes" id="UP001221217"/>
    </source>
</evidence>
<dbReference type="Pfam" id="PF00392">
    <property type="entry name" value="GntR"/>
    <property type="match status" value="1"/>
</dbReference>
<dbReference type="InterPro" id="IPR011711">
    <property type="entry name" value="GntR_C"/>
</dbReference>
<evidence type="ECO:0000259" key="4">
    <source>
        <dbReference type="PROSITE" id="PS50949"/>
    </source>
</evidence>
<evidence type="ECO:0000256" key="3">
    <source>
        <dbReference type="ARBA" id="ARBA00023163"/>
    </source>
</evidence>
<dbReference type="InterPro" id="IPR036388">
    <property type="entry name" value="WH-like_DNA-bd_sf"/>
</dbReference>
<dbReference type="InterPro" id="IPR036390">
    <property type="entry name" value="WH_DNA-bd_sf"/>
</dbReference>
<keyword evidence="1" id="KW-0805">Transcription regulation</keyword>
<name>A0AAJ1IDZ8_9SPIO</name>
<keyword evidence="3" id="KW-0804">Transcription</keyword>
<dbReference type="Pfam" id="PF07729">
    <property type="entry name" value="FCD"/>
    <property type="match status" value="1"/>
</dbReference>
<dbReference type="GO" id="GO:0003700">
    <property type="term" value="F:DNA-binding transcription factor activity"/>
    <property type="evidence" value="ECO:0007669"/>
    <property type="project" value="InterPro"/>
</dbReference>
<sequence length="255" mass="28913">MNESSGKRVIKQKTVVAQVMEQIRELIASGEYNVGDKIPTESELAEMFGLGRSSIREALKVFNYLGILESKAALGTFVSDRTNISSEALSWAILLGKNELYEMVEIRGALETWTLLKISREAAADPAIVQQLADDLEKVLDDFREAIRRNSIEELIMADYEFHRVLIKYCGNSLFTTIYDLLRDFMFEEIKATYVIFDSYEFAIEEHMTIIKSIRSGDAARMQNSLKKHIGDITDRVKTYRAGQEAGDLSDKESV</sequence>
<dbReference type="InterPro" id="IPR008920">
    <property type="entry name" value="TF_FadR/GntR_C"/>
</dbReference>
<dbReference type="AlphaFoldDB" id="A0AAJ1IDZ8"/>
<dbReference type="PRINTS" id="PR00035">
    <property type="entry name" value="HTHGNTR"/>
</dbReference>
<dbReference type="PANTHER" id="PTHR43537:SF51">
    <property type="entry name" value="HTH-TYPE TRANSCRIPTIONAL REGULATOR LGOR-RELATED"/>
    <property type="match status" value="1"/>
</dbReference>
<reference evidence="5 6" key="1">
    <citation type="submission" date="2022-12" db="EMBL/GenBank/DDBJ databases">
        <title>Metagenome assembled genome from gulf of manar.</title>
        <authorList>
            <person name="Kohli P."/>
            <person name="Pk S."/>
            <person name="Venkata Ramana C."/>
            <person name="Sasikala C."/>
        </authorList>
    </citation>
    <scope>NUCLEOTIDE SEQUENCE [LARGE SCALE GENOMIC DNA]</scope>
    <source>
        <strain evidence="5">JB008</strain>
    </source>
</reference>
<dbReference type="InterPro" id="IPR000524">
    <property type="entry name" value="Tscrpt_reg_HTH_GntR"/>
</dbReference>
<comment type="caution">
    <text evidence="5">The sequence shown here is derived from an EMBL/GenBank/DDBJ whole genome shotgun (WGS) entry which is preliminary data.</text>
</comment>
<dbReference type="PROSITE" id="PS50949">
    <property type="entry name" value="HTH_GNTR"/>
    <property type="match status" value="1"/>
</dbReference>
<evidence type="ECO:0000256" key="1">
    <source>
        <dbReference type="ARBA" id="ARBA00023015"/>
    </source>
</evidence>
<dbReference type="Gene3D" id="1.20.120.530">
    <property type="entry name" value="GntR ligand-binding domain-like"/>
    <property type="match status" value="1"/>
</dbReference>
<accession>A0AAJ1IDZ8</accession>
<dbReference type="EMBL" id="JAQQAL010000028">
    <property type="protein sequence ID" value="MDC7227578.1"/>
    <property type="molecule type" value="Genomic_DNA"/>
</dbReference>
<proteinExistence type="predicted"/>
<evidence type="ECO:0000256" key="2">
    <source>
        <dbReference type="ARBA" id="ARBA00023125"/>
    </source>
</evidence>
<keyword evidence="2" id="KW-0238">DNA-binding</keyword>
<gene>
    <name evidence="5" type="ORF">PQJ61_12505</name>
</gene>
<dbReference type="PANTHER" id="PTHR43537">
    <property type="entry name" value="TRANSCRIPTIONAL REGULATOR, GNTR FAMILY"/>
    <property type="match status" value="1"/>
</dbReference>
<organism evidence="5 6">
    <name type="scientific">Candidatus Thalassospirochaeta sargassi</name>
    <dbReference type="NCBI Taxonomy" id="3119039"/>
    <lineage>
        <taxon>Bacteria</taxon>
        <taxon>Pseudomonadati</taxon>
        <taxon>Spirochaetota</taxon>
        <taxon>Spirochaetia</taxon>
        <taxon>Spirochaetales</taxon>
        <taxon>Spirochaetaceae</taxon>
        <taxon>Candidatus Thalassospirochaeta</taxon>
    </lineage>
</organism>
<evidence type="ECO:0000313" key="5">
    <source>
        <dbReference type="EMBL" id="MDC7227578.1"/>
    </source>
</evidence>
<dbReference type="SMART" id="SM00895">
    <property type="entry name" value="FCD"/>
    <property type="match status" value="1"/>
</dbReference>
<dbReference type="SUPFAM" id="SSF46785">
    <property type="entry name" value="Winged helix' DNA-binding domain"/>
    <property type="match status" value="1"/>
</dbReference>